<dbReference type="Gene3D" id="1.10.10.10">
    <property type="entry name" value="Winged helix-like DNA-binding domain superfamily/Winged helix DNA-binding domain"/>
    <property type="match status" value="1"/>
</dbReference>
<dbReference type="SUPFAM" id="SSF46785">
    <property type="entry name" value="Winged helix' DNA-binding domain"/>
    <property type="match status" value="1"/>
</dbReference>
<evidence type="ECO:0000313" key="6">
    <source>
        <dbReference type="Proteomes" id="UP000258927"/>
    </source>
</evidence>
<dbReference type="KEGG" id="mmyr:MXMO3_02021"/>
<dbReference type="Pfam" id="PF00392">
    <property type="entry name" value="GntR"/>
    <property type="match status" value="1"/>
</dbReference>
<dbReference type="GO" id="GO:0003700">
    <property type="term" value="F:DNA-binding transcription factor activity"/>
    <property type="evidence" value="ECO:0007669"/>
    <property type="project" value="InterPro"/>
</dbReference>
<dbReference type="InterPro" id="IPR036388">
    <property type="entry name" value="WH-like_DNA-bd_sf"/>
</dbReference>
<evidence type="ECO:0000256" key="3">
    <source>
        <dbReference type="ARBA" id="ARBA00023163"/>
    </source>
</evidence>
<keyword evidence="3" id="KW-0804">Transcription</keyword>
<dbReference type="RefSeq" id="WP_117395780.1">
    <property type="nucleotide sequence ID" value="NZ_CP021330.1"/>
</dbReference>
<evidence type="ECO:0000313" key="5">
    <source>
        <dbReference type="EMBL" id="AVX04545.1"/>
    </source>
</evidence>
<protein>
    <submittedName>
        <fullName evidence="5">HTH-type transcriptional repressor YtrA</fullName>
    </submittedName>
</protein>
<evidence type="ECO:0000256" key="2">
    <source>
        <dbReference type="ARBA" id="ARBA00023125"/>
    </source>
</evidence>
<dbReference type="PROSITE" id="PS50949">
    <property type="entry name" value="HTH_GNTR"/>
    <property type="match status" value="1"/>
</dbReference>
<name>A0A2R4MF22_9HYPH</name>
<dbReference type="InterPro" id="IPR036390">
    <property type="entry name" value="WH_DNA-bd_sf"/>
</dbReference>
<reference evidence="5 6" key="1">
    <citation type="submission" date="2017-05" db="EMBL/GenBank/DDBJ databases">
        <title>Genome Analysis of Maritalea myrionectae HL2708#5.</title>
        <authorList>
            <consortium name="Cotde Inc.-PKNU"/>
            <person name="Jang D."/>
            <person name="Oh H.-M."/>
        </authorList>
    </citation>
    <scope>NUCLEOTIDE SEQUENCE [LARGE SCALE GENOMIC DNA]</scope>
    <source>
        <strain evidence="5 6">HL2708#5</strain>
    </source>
</reference>
<dbReference type="CDD" id="cd07377">
    <property type="entry name" value="WHTH_GntR"/>
    <property type="match status" value="1"/>
</dbReference>
<dbReference type="SMART" id="SM00345">
    <property type="entry name" value="HTH_GNTR"/>
    <property type="match status" value="1"/>
</dbReference>
<dbReference type="EMBL" id="CP021330">
    <property type="protein sequence ID" value="AVX04545.1"/>
    <property type="molecule type" value="Genomic_DNA"/>
</dbReference>
<dbReference type="InterPro" id="IPR000524">
    <property type="entry name" value="Tscrpt_reg_HTH_GntR"/>
</dbReference>
<dbReference type="PANTHER" id="PTHR38445:SF9">
    <property type="entry name" value="HTH-TYPE TRANSCRIPTIONAL REPRESSOR YTRA"/>
    <property type="match status" value="1"/>
</dbReference>
<organism evidence="5 6">
    <name type="scientific">Maritalea myrionectae</name>
    <dbReference type="NCBI Taxonomy" id="454601"/>
    <lineage>
        <taxon>Bacteria</taxon>
        <taxon>Pseudomonadati</taxon>
        <taxon>Pseudomonadota</taxon>
        <taxon>Alphaproteobacteria</taxon>
        <taxon>Hyphomicrobiales</taxon>
        <taxon>Devosiaceae</taxon>
        <taxon>Maritalea</taxon>
    </lineage>
</organism>
<evidence type="ECO:0000256" key="1">
    <source>
        <dbReference type="ARBA" id="ARBA00023015"/>
    </source>
</evidence>
<keyword evidence="6" id="KW-1185">Reference proteome</keyword>
<dbReference type="STRING" id="1122213.GCA_000423365_02319"/>
<sequence length="131" mass="14332">MKIVIDIENEEPLFSQLIAQIKLAVQTNALSPGAPLPSIRQLANDLEINSKTVAKAYKLLERDKIIVTKGYRGTFVHADAKSNSATDLNAWTHEILAEATGKLRAAGVTDSEIRIAFQACMNNQNKQNIGD</sequence>
<accession>A0A2R4MF22</accession>
<dbReference type="AlphaFoldDB" id="A0A2R4MF22"/>
<evidence type="ECO:0000259" key="4">
    <source>
        <dbReference type="PROSITE" id="PS50949"/>
    </source>
</evidence>
<keyword evidence="2" id="KW-0238">DNA-binding</keyword>
<gene>
    <name evidence="5" type="ORF">MXMO3_02021</name>
</gene>
<keyword evidence="1" id="KW-0805">Transcription regulation</keyword>
<feature type="domain" description="HTH gntR-type" evidence="4">
    <location>
        <begin position="11"/>
        <end position="79"/>
    </location>
</feature>
<dbReference type="PANTHER" id="PTHR38445">
    <property type="entry name" value="HTH-TYPE TRANSCRIPTIONAL REPRESSOR YTRA"/>
    <property type="match status" value="1"/>
</dbReference>
<dbReference type="GO" id="GO:0003677">
    <property type="term" value="F:DNA binding"/>
    <property type="evidence" value="ECO:0007669"/>
    <property type="project" value="UniProtKB-KW"/>
</dbReference>
<dbReference type="Proteomes" id="UP000258927">
    <property type="component" value="Chromosome"/>
</dbReference>
<proteinExistence type="predicted"/>